<accession>A0AAV2PM88</accession>
<evidence type="ECO:0000313" key="4">
    <source>
        <dbReference type="Proteomes" id="UP001497623"/>
    </source>
</evidence>
<name>A0AAV2PM88_MEGNR</name>
<evidence type="ECO:0000256" key="1">
    <source>
        <dbReference type="SAM" id="Coils"/>
    </source>
</evidence>
<dbReference type="EMBL" id="CAXKWB010000549">
    <property type="protein sequence ID" value="CAL4061177.1"/>
    <property type="molecule type" value="Genomic_DNA"/>
</dbReference>
<dbReference type="Proteomes" id="UP001497623">
    <property type="component" value="Unassembled WGS sequence"/>
</dbReference>
<feature type="coiled-coil region" evidence="1">
    <location>
        <begin position="131"/>
        <end position="161"/>
    </location>
</feature>
<sequence length="197" mass="22387">MSHQSKSQTFREEGNKLYRTTQIDGLPPVILRGRLEKTMICYRHALDWSVNSMEKSSSLKNIALTSIKLFKVLLNMGERKSTTEYYLNDGIQSFDLALDHGLSGGQEQQWSNDVCERYMESIDSLFHHLVTKNTKDQIQMLEEIASKLKNEQAKSRILRETARISSGLPLEPQVDTGPSLSPGEASPIYKEPQLKEV</sequence>
<feature type="region of interest" description="Disordered" evidence="2">
    <location>
        <begin position="167"/>
        <end position="197"/>
    </location>
</feature>
<organism evidence="3 4">
    <name type="scientific">Meganyctiphanes norvegica</name>
    <name type="common">Northern krill</name>
    <name type="synonym">Thysanopoda norvegica</name>
    <dbReference type="NCBI Taxonomy" id="48144"/>
    <lineage>
        <taxon>Eukaryota</taxon>
        <taxon>Metazoa</taxon>
        <taxon>Ecdysozoa</taxon>
        <taxon>Arthropoda</taxon>
        <taxon>Crustacea</taxon>
        <taxon>Multicrustacea</taxon>
        <taxon>Malacostraca</taxon>
        <taxon>Eumalacostraca</taxon>
        <taxon>Eucarida</taxon>
        <taxon>Euphausiacea</taxon>
        <taxon>Euphausiidae</taxon>
        <taxon>Meganyctiphanes</taxon>
    </lineage>
</organism>
<evidence type="ECO:0000313" key="3">
    <source>
        <dbReference type="EMBL" id="CAL4061177.1"/>
    </source>
</evidence>
<reference evidence="3 4" key="1">
    <citation type="submission" date="2024-05" db="EMBL/GenBank/DDBJ databases">
        <authorList>
            <person name="Wallberg A."/>
        </authorList>
    </citation>
    <scope>NUCLEOTIDE SEQUENCE [LARGE SCALE GENOMIC DNA]</scope>
</reference>
<keyword evidence="4" id="KW-1185">Reference proteome</keyword>
<dbReference type="AlphaFoldDB" id="A0AAV2PM88"/>
<protein>
    <submittedName>
        <fullName evidence="3">Uncharacterized protein</fullName>
    </submittedName>
</protein>
<proteinExistence type="predicted"/>
<evidence type="ECO:0000256" key="2">
    <source>
        <dbReference type="SAM" id="MobiDB-lite"/>
    </source>
</evidence>
<keyword evidence="1" id="KW-0175">Coiled coil</keyword>
<comment type="caution">
    <text evidence="3">The sequence shown here is derived from an EMBL/GenBank/DDBJ whole genome shotgun (WGS) entry which is preliminary data.</text>
</comment>
<gene>
    <name evidence="3" type="ORF">MNOR_LOCUS1927</name>
</gene>